<dbReference type="Pfam" id="PF11769">
    <property type="entry name" value="DUF3313"/>
    <property type="match status" value="1"/>
</dbReference>
<dbReference type="EMBL" id="RJTH01000020">
    <property type="protein sequence ID" value="RUM19325.1"/>
    <property type="molecule type" value="Genomic_DNA"/>
</dbReference>
<protein>
    <submittedName>
        <fullName evidence="1">DUF3313 domain-containing protein</fullName>
    </submittedName>
</protein>
<dbReference type="RefSeq" id="WP_126924981.1">
    <property type="nucleotide sequence ID" value="NZ_ML133703.1"/>
</dbReference>
<proteinExistence type="predicted"/>
<dbReference type="OrthoDB" id="7629881at2"/>
<dbReference type="InterPro" id="IPR021747">
    <property type="entry name" value="DUF3313"/>
</dbReference>
<dbReference type="Proteomes" id="UP000278823">
    <property type="component" value="Unassembled WGS sequence"/>
</dbReference>
<reference evidence="2" key="1">
    <citation type="submission" date="2018-11" db="EMBL/GenBank/DDBJ databases">
        <title>Rhizobium chutanense sp. nov., isolated from root nodules of Phaseolus vulgaris in China.</title>
        <authorList>
            <person name="Huo Y."/>
        </authorList>
    </citation>
    <scope>NUCLEOTIDE SEQUENCE [LARGE SCALE GENOMIC DNA]</scope>
    <source>
        <strain evidence="2">CCBAU 65647</strain>
    </source>
</reference>
<sequence>MRYRLRRPDRVRSNPFFPSISRRASRAFSLVLPLVLAAAAAGCSTVPLKEGGTLSSYSNLGPPKGKLQKSRIYVDGAGLAPAKTVAIAPTTFAFSAATRIKSPDDRTMVSNALDRALCISLSDKYRIVGAGEPADLTIRSVVTDIVPTNKTMAGVSTVVTVGTGFVLPVGVPRLPAGLGGLAVEAEAVDGAGVQRAAMVWARGANSLQNNPRVSEVGDAYSLASKFSSEFSRMLIARKEPKGLDLSLPSGQRMKSWLGGKPKYVACDAFGREPGLVGAVAAKYGAPPQWTEKKPKPAAAAY</sequence>
<gene>
    <name evidence="1" type="ORF">EFQ99_31685</name>
</gene>
<comment type="caution">
    <text evidence="1">The sequence shown here is derived from an EMBL/GenBank/DDBJ whole genome shotgun (WGS) entry which is preliminary data.</text>
</comment>
<name>A0A432PC56_9HYPH</name>
<dbReference type="AlphaFoldDB" id="A0A432PC56"/>
<keyword evidence="2" id="KW-1185">Reference proteome</keyword>
<evidence type="ECO:0000313" key="2">
    <source>
        <dbReference type="Proteomes" id="UP000278823"/>
    </source>
</evidence>
<organism evidence="1 2">
    <name type="scientific">Rhizobium vallis</name>
    <dbReference type="NCBI Taxonomy" id="634290"/>
    <lineage>
        <taxon>Bacteria</taxon>
        <taxon>Pseudomonadati</taxon>
        <taxon>Pseudomonadota</taxon>
        <taxon>Alphaproteobacteria</taxon>
        <taxon>Hyphomicrobiales</taxon>
        <taxon>Rhizobiaceae</taxon>
        <taxon>Rhizobium/Agrobacterium group</taxon>
        <taxon>Rhizobium</taxon>
    </lineage>
</organism>
<accession>A0A432PC56</accession>
<evidence type="ECO:0000313" key="1">
    <source>
        <dbReference type="EMBL" id="RUM19325.1"/>
    </source>
</evidence>